<evidence type="ECO:0000256" key="1">
    <source>
        <dbReference type="SAM" id="MobiDB-lite"/>
    </source>
</evidence>
<evidence type="ECO:0000313" key="3">
    <source>
        <dbReference type="Proteomes" id="UP000000235"/>
    </source>
</evidence>
<dbReference type="EMBL" id="CP000667">
    <property type="protein sequence ID" value="ABP55851.1"/>
    <property type="molecule type" value="Genomic_DNA"/>
</dbReference>
<feature type="region of interest" description="Disordered" evidence="1">
    <location>
        <begin position="67"/>
        <end position="106"/>
    </location>
</feature>
<dbReference type="eggNOG" id="ENOG5033C8D">
    <property type="taxonomic scope" value="Bacteria"/>
</dbReference>
<gene>
    <name evidence="2" type="ordered locus">Strop_3420</name>
</gene>
<keyword evidence="3" id="KW-1185">Reference proteome</keyword>
<evidence type="ECO:0000313" key="2">
    <source>
        <dbReference type="EMBL" id="ABP55851.1"/>
    </source>
</evidence>
<dbReference type="PATRIC" id="fig|369723.5.peg.3526"/>
<organism evidence="2 3">
    <name type="scientific">Salinispora tropica (strain ATCC BAA-916 / DSM 44818 / JCM 13857 / NBRC 105044 / CNB-440)</name>
    <dbReference type="NCBI Taxonomy" id="369723"/>
    <lineage>
        <taxon>Bacteria</taxon>
        <taxon>Bacillati</taxon>
        <taxon>Actinomycetota</taxon>
        <taxon>Actinomycetes</taxon>
        <taxon>Micromonosporales</taxon>
        <taxon>Micromonosporaceae</taxon>
        <taxon>Salinispora</taxon>
    </lineage>
</organism>
<dbReference type="STRING" id="369723.Strop_3420"/>
<protein>
    <submittedName>
        <fullName evidence="2">Uncharacterized protein</fullName>
    </submittedName>
</protein>
<dbReference type="HOGENOM" id="CLU_142819_0_0_11"/>
<sequence length="106" mass="11047">MRGKIMFLGGLAVGFVLGARAGREAYEELVVWGRKVLDHPTVQEAAGVAQAQANRFYSEGRDKLGHSKLGETFGGNGQRRGLTAADDPFAGTPVTGRAAGSSGGTR</sequence>
<reference evidence="3" key="1">
    <citation type="journal article" date="2007" name="Proc. Natl. Acad. Sci. U.S.A.">
        <title>Genome sequencing reveals complex secondary metabolome in the marine actinomycete Salinispora tropica.</title>
        <authorList>
            <person name="Udwary D.W."/>
            <person name="Zeigler L."/>
            <person name="Asolkar R.N."/>
            <person name="Singan V."/>
            <person name="Lapidus A."/>
            <person name="Fenical W."/>
            <person name="Jensen P.R."/>
            <person name="Moore B.S."/>
        </authorList>
    </citation>
    <scope>NUCLEOTIDE SEQUENCE [LARGE SCALE GENOMIC DNA]</scope>
    <source>
        <strain evidence="3">ATCC BAA-916 / DSM 44818 / CNB-440</strain>
    </source>
</reference>
<proteinExistence type="predicted"/>
<name>A4XAA2_SALTO</name>
<dbReference type="RefSeq" id="WP_012014626.1">
    <property type="nucleotide sequence ID" value="NC_009380.1"/>
</dbReference>
<dbReference type="Proteomes" id="UP000000235">
    <property type="component" value="Chromosome"/>
</dbReference>
<dbReference type="AlphaFoldDB" id="A4XAA2"/>
<accession>A4XAA2</accession>
<dbReference type="KEGG" id="stp:Strop_3420"/>